<evidence type="ECO:0000256" key="4">
    <source>
        <dbReference type="ARBA" id="ARBA00022989"/>
    </source>
</evidence>
<evidence type="ECO:0000256" key="3">
    <source>
        <dbReference type="ARBA" id="ARBA00022692"/>
    </source>
</evidence>
<dbReference type="Pfam" id="PF04117">
    <property type="entry name" value="Mpv17_PMP22"/>
    <property type="match status" value="1"/>
</dbReference>
<keyword evidence="9" id="KW-1185">Reference proteome</keyword>
<dbReference type="PANTHER" id="PTHR11266">
    <property type="entry name" value="PEROXISOMAL MEMBRANE PROTEIN 2, PXMP2 MPV17"/>
    <property type="match status" value="1"/>
</dbReference>
<keyword evidence="7" id="KW-0732">Signal</keyword>
<reference evidence="8 9" key="1">
    <citation type="journal article" date="2018" name="Nat. Ecol. Evol.">
        <title>Pezizomycetes genomes reveal the molecular basis of ectomycorrhizal truffle lifestyle.</title>
        <authorList>
            <person name="Murat C."/>
            <person name="Payen T."/>
            <person name="Noel B."/>
            <person name="Kuo A."/>
            <person name="Morin E."/>
            <person name="Chen J."/>
            <person name="Kohler A."/>
            <person name="Krizsan K."/>
            <person name="Balestrini R."/>
            <person name="Da Silva C."/>
            <person name="Montanini B."/>
            <person name="Hainaut M."/>
            <person name="Levati E."/>
            <person name="Barry K.W."/>
            <person name="Belfiori B."/>
            <person name="Cichocki N."/>
            <person name="Clum A."/>
            <person name="Dockter R.B."/>
            <person name="Fauchery L."/>
            <person name="Guy J."/>
            <person name="Iotti M."/>
            <person name="Le Tacon F."/>
            <person name="Lindquist E.A."/>
            <person name="Lipzen A."/>
            <person name="Malagnac F."/>
            <person name="Mello A."/>
            <person name="Molinier V."/>
            <person name="Miyauchi S."/>
            <person name="Poulain J."/>
            <person name="Riccioni C."/>
            <person name="Rubini A."/>
            <person name="Sitrit Y."/>
            <person name="Splivallo R."/>
            <person name="Traeger S."/>
            <person name="Wang M."/>
            <person name="Zifcakova L."/>
            <person name="Wipf D."/>
            <person name="Zambonelli A."/>
            <person name="Paolocci F."/>
            <person name="Nowrousian M."/>
            <person name="Ottonello S."/>
            <person name="Baldrian P."/>
            <person name="Spatafora J.W."/>
            <person name="Henrissat B."/>
            <person name="Nagy L.G."/>
            <person name="Aury J.M."/>
            <person name="Wincker P."/>
            <person name="Grigoriev I.V."/>
            <person name="Bonfante P."/>
            <person name="Martin F.M."/>
        </authorList>
    </citation>
    <scope>NUCLEOTIDE SEQUENCE [LARGE SCALE GENOMIC DNA]</scope>
    <source>
        <strain evidence="8 9">CCBAS932</strain>
    </source>
</reference>
<feature type="chain" id="PRO_5018264643" evidence="7">
    <location>
        <begin position="23"/>
        <end position="179"/>
    </location>
</feature>
<evidence type="ECO:0000256" key="1">
    <source>
        <dbReference type="ARBA" id="ARBA00004141"/>
    </source>
</evidence>
<sequence>MPPMLTATLQTVFLNILSNILAQLLQAYQKNVPLSLNITPLVNFGLFALLSTPPNILWQEWLESAFPSQVPTENNEKSGKKKLSLANTAKKFVLDQALGGPVNTALFIAGMAGLRGLPSEEIVATVRSDFWPLVIASLKLWPAVAIISFTLIPVERRTVFGAMVALGWNVYIGLVMNMS</sequence>
<evidence type="ECO:0000256" key="5">
    <source>
        <dbReference type="ARBA" id="ARBA00023136"/>
    </source>
</evidence>
<dbReference type="InParanoid" id="A0A3N4L139"/>
<dbReference type="OrthoDB" id="10267969at2759"/>
<dbReference type="PANTHER" id="PTHR11266:SF80">
    <property type="entry name" value="PEROXISOMAL MEMBRANE PROTEIN 2"/>
    <property type="match status" value="1"/>
</dbReference>
<feature type="transmembrane region" description="Helical" evidence="6">
    <location>
        <begin position="130"/>
        <end position="152"/>
    </location>
</feature>
<evidence type="ECO:0000313" key="9">
    <source>
        <dbReference type="Proteomes" id="UP000277580"/>
    </source>
</evidence>
<evidence type="ECO:0000256" key="6">
    <source>
        <dbReference type="RuleBase" id="RU363053"/>
    </source>
</evidence>
<dbReference type="EMBL" id="ML119108">
    <property type="protein sequence ID" value="RPB16526.1"/>
    <property type="molecule type" value="Genomic_DNA"/>
</dbReference>
<proteinExistence type="inferred from homology"/>
<evidence type="ECO:0000256" key="7">
    <source>
        <dbReference type="SAM" id="SignalP"/>
    </source>
</evidence>
<keyword evidence="5 6" id="KW-0472">Membrane</keyword>
<evidence type="ECO:0000256" key="2">
    <source>
        <dbReference type="ARBA" id="ARBA00006824"/>
    </source>
</evidence>
<dbReference type="STRING" id="1392247.A0A3N4L139"/>
<accession>A0A3N4L139</accession>
<comment type="similarity">
    <text evidence="2 6">Belongs to the peroxisomal membrane protein PXMP2/4 family.</text>
</comment>
<comment type="subcellular location">
    <subcellularLocation>
        <location evidence="1">Membrane</location>
        <topology evidence="1">Multi-pass membrane protein</topology>
    </subcellularLocation>
</comment>
<dbReference type="AlphaFoldDB" id="A0A3N4L139"/>
<dbReference type="Proteomes" id="UP000277580">
    <property type="component" value="Unassembled WGS sequence"/>
</dbReference>
<keyword evidence="4 6" id="KW-1133">Transmembrane helix</keyword>
<dbReference type="InterPro" id="IPR007248">
    <property type="entry name" value="Mpv17_PMP22"/>
</dbReference>
<feature type="signal peptide" evidence="7">
    <location>
        <begin position="1"/>
        <end position="22"/>
    </location>
</feature>
<feature type="transmembrane region" description="Helical" evidence="6">
    <location>
        <begin position="158"/>
        <end position="176"/>
    </location>
</feature>
<gene>
    <name evidence="8" type="ORF">P167DRAFT_532077</name>
</gene>
<evidence type="ECO:0000313" key="8">
    <source>
        <dbReference type="EMBL" id="RPB16526.1"/>
    </source>
</evidence>
<keyword evidence="3 6" id="KW-0812">Transmembrane</keyword>
<name>A0A3N4L139_9PEZI</name>
<dbReference type="GO" id="GO:0005778">
    <property type="term" value="C:peroxisomal membrane"/>
    <property type="evidence" value="ECO:0007669"/>
    <property type="project" value="TreeGrafter"/>
</dbReference>
<organism evidence="8 9">
    <name type="scientific">Morchella conica CCBAS932</name>
    <dbReference type="NCBI Taxonomy" id="1392247"/>
    <lineage>
        <taxon>Eukaryota</taxon>
        <taxon>Fungi</taxon>
        <taxon>Dikarya</taxon>
        <taxon>Ascomycota</taxon>
        <taxon>Pezizomycotina</taxon>
        <taxon>Pezizomycetes</taxon>
        <taxon>Pezizales</taxon>
        <taxon>Morchellaceae</taxon>
        <taxon>Morchella</taxon>
    </lineage>
</organism>
<protein>
    <submittedName>
        <fullName evidence="8">Putative integral membrane protein, Mpv17/PMP22 family</fullName>
    </submittedName>
</protein>